<dbReference type="Proteomes" id="UP000041254">
    <property type="component" value="Unassembled WGS sequence"/>
</dbReference>
<evidence type="ECO:0008006" key="3">
    <source>
        <dbReference type="Google" id="ProtNLM"/>
    </source>
</evidence>
<sequence>MTVLTLPCVLICLAAFGIFGAVIFALDALLLPTPLSLFREVMSGAISGIAQAAREGEEREDFADLEALESKIEVPFYVYGTPALMEMYNRCQGPARAILEGSWPRYANHGIKKKIGEIFWLDQLWSDTWRTFDPDQALVYVLPIYPVLLLDQVCTGLKRKQTHALATRAVHEITAMPYYYRHGGLDHIVIATDWRMRGSMKKVFGSTFHAFVGNITWGRTLTLDKNRSWQCGVNVPHTSAMTYMQKAYEPFEKEILLERGFISPEDVFEDDRLDTALDPPSRQNWFARDYNLFFQGQADKRHAYRYRRLGLQHLAGWRFRPNTSSNVLVSSSKPMTYQVLDADGKERRESIPYCPRKDGINKEVFGGKMGKFERCCGRMAPKKEKRAGRQSDKRTDRGRYAAATFLHRLGNSKLNLCFRGDDVTSNRLFDGLWTRTLNVLITETEEMFKTGVPFQCEIPRRNFTYAIDGPDFARSPRESLTPLLREVYDDPAAVRERLRLQDFYSRKALWNVPGSTTARSTLRAVTRQCLTDEIKIDFIQRTDGNGRMGDPRRHPLFAPCVFPDDLAKLEEQRAYEAFHQ</sequence>
<evidence type="ECO:0000313" key="2">
    <source>
        <dbReference type="Proteomes" id="UP000041254"/>
    </source>
</evidence>
<dbReference type="PANTHER" id="PTHR11062:SF281">
    <property type="entry name" value="EXOSTOSIN-LIKE 2"/>
    <property type="match status" value="1"/>
</dbReference>
<dbReference type="EMBL" id="CDMY01000698">
    <property type="protein sequence ID" value="CEM30580.1"/>
    <property type="molecule type" value="Genomic_DNA"/>
</dbReference>
<reference evidence="1 2" key="1">
    <citation type="submission" date="2014-11" db="EMBL/GenBank/DDBJ databases">
        <authorList>
            <person name="Zhu J."/>
            <person name="Qi W."/>
            <person name="Song R."/>
        </authorList>
    </citation>
    <scope>NUCLEOTIDE SEQUENCE [LARGE SCALE GENOMIC DNA]</scope>
</reference>
<evidence type="ECO:0000313" key="1">
    <source>
        <dbReference type="EMBL" id="CEM30580.1"/>
    </source>
</evidence>
<proteinExistence type="predicted"/>
<keyword evidence="2" id="KW-1185">Reference proteome</keyword>
<dbReference type="VEuPathDB" id="CryptoDB:Vbra_18152"/>
<dbReference type="PANTHER" id="PTHR11062">
    <property type="entry name" value="EXOSTOSIN HEPARAN SULFATE GLYCOSYLTRANSFERASE -RELATED"/>
    <property type="match status" value="1"/>
</dbReference>
<dbReference type="OrthoDB" id="1924787at2759"/>
<name>A0A0G4GKQ5_VITBC</name>
<accession>A0A0G4GKQ5</accession>
<dbReference type="AlphaFoldDB" id="A0A0G4GKQ5"/>
<dbReference type="PhylomeDB" id="A0A0G4GKQ5"/>
<protein>
    <recommendedName>
        <fullName evidence="3">Exostosin GT47 domain-containing protein</fullName>
    </recommendedName>
</protein>
<gene>
    <name evidence="1" type="ORF">Vbra_18152</name>
</gene>
<dbReference type="InParanoid" id="A0A0G4GKQ5"/>
<dbReference type="GO" id="GO:0016757">
    <property type="term" value="F:glycosyltransferase activity"/>
    <property type="evidence" value="ECO:0007669"/>
    <property type="project" value="InterPro"/>
</dbReference>
<organism evidence="1 2">
    <name type="scientific">Vitrella brassicaformis (strain CCMP3155)</name>
    <dbReference type="NCBI Taxonomy" id="1169540"/>
    <lineage>
        <taxon>Eukaryota</taxon>
        <taxon>Sar</taxon>
        <taxon>Alveolata</taxon>
        <taxon>Colpodellida</taxon>
        <taxon>Vitrellaceae</taxon>
        <taxon>Vitrella</taxon>
    </lineage>
</organism>
<dbReference type="InterPro" id="IPR004263">
    <property type="entry name" value="Exostosin"/>
</dbReference>